<dbReference type="SUPFAM" id="SSF51338">
    <property type="entry name" value="Composite domain of metallo-dependent hydrolases"/>
    <property type="match status" value="1"/>
</dbReference>
<dbReference type="InterPro" id="IPR006680">
    <property type="entry name" value="Amidohydro-rel"/>
</dbReference>
<dbReference type="EMBL" id="JAGFOT010000001">
    <property type="protein sequence ID" value="MBO3656697.1"/>
    <property type="molecule type" value="Genomic_DNA"/>
</dbReference>
<dbReference type="SUPFAM" id="SSF51556">
    <property type="entry name" value="Metallo-dependent hydrolases"/>
    <property type="match status" value="1"/>
</dbReference>
<keyword evidence="2" id="KW-0378">Hydrolase</keyword>
<reference evidence="4" key="1">
    <citation type="submission" date="2021-03" db="EMBL/GenBank/DDBJ databases">
        <title>Acinetobacter spp. whole-genome sequenced from Terengganu.</title>
        <authorList>
            <person name="Mohd Rani F."/>
        </authorList>
    </citation>
    <scope>NUCLEOTIDE SEQUENCE</scope>
    <source>
        <strain evidence="4">AC1502</strain>
    </source>
</reference>
<sequence>MSQRILIIQAIPLTMTGSPVSVELNQILIEDGRIQAIGTDLGSVQDVEIIDAQGGIVMPGMIDTHRHTWQSLLRAQLGDGSLYDYMARLRYGFAPQFTVDDAELGNYAGAMDALNAGVTTIVDHSHLVSTPDHADALITGLEKSGIRSVFCYGLADVADKGKPIDAERAFTTSWRHQDAERIRKERLSNDKGLIRFGIGASEFLFAPLLYTIKEIKLAQILDAHKFSVHVANGPFARGTRYVTRLLDSGLIDHRTLFIHGNVLTQDDLKRIRDVGASLSVTPESEMQMGMGTPIWPVAKKIGVACGIGADIVSGGSGDLFTQMRLALCAGRLVANDQLGHFGVMPDTLELTAEDALRAVTIEAARAACLDQEIGSIEVGKRADLLLIRQNSINIAPMLDPIKTVVMQASIADVEMVMVNGKVIKAEGKLLDCDQHILAQKLQQSAERIIQSVTDEDNQNAYTYMRAAFPLDRKSAFEARFAGWAFRMPWLDQKVFNIMIKKLNTTLKSKV</sequence>
<gene>
    <name evidence="4" type="ORF">J5N55_01155</name>
</gene>
<evidence type="ECO:0000259" key="3">
    <source>
        <dbReference type="Pfam" id="PF01979"/>
    </source>
</evidence>
<dbReference type="GO" id="GO:0016810">
    <property type="term" value="F:hydrolase activity, acting on carbon-nitrogen (but not peptide) bonds"/>
    <property type="evidence" value="ECO:0007669"/>
    <property type="project" value="InterPro"/>
</dbReference>
<dbReference type="InterPro" id="IPR032466">
    <property type="entry name" value="Metal_Hydrolase"/>
</dbReference>
<proteinExistence type="inferred from homology"/>
<dbReference type="Gene3D" id="3.20.20.140">
    <property type="entry name" value="Metal-dependent hydrolases"/>
    <property type="match status" value="1"/>
</dbReference>
<comment type="similarity">
    <text evidence="1">Belongs to the metallo-dependent hydrolases superfamily. ATZ/TRZ family.</text>
</comment>
<dbReference type="PANTHER" id="PTHR43794">
    <property type="entry name" value="AMINOHYDROLASE SSNA-RELATED"/>
    <property type="match status" value="1"/>
</dbReference>
<dbReference type="Proteomes" id="UP000670925">
    <property type="component" value="Unassembled WGS sequence"/>
</dbReference>
<dbReference type="Pfam" id="PF01979">
    <property type="entry name" value="Amidohydro_1"/>
    <property type="match status" value="1"/>
</dbReference>
<accession>A0AAW4J7M4</accession>
<evidence type="ECO:0000256" key="1">
    <source>
        <dbReference type="ARBA" id="ARBA00006745"/>
    </source>
</evidence>
<comment type="caution">
    <text evidence="4">The sequence shown here is derived from an EMBL/GenBank/DDBJ whole genome shotgun (WGS) entry which is preliminary data.</text>
</comment>
<name>A0AAW4J7M4_ACIHA</name>
<feature type="domain" description="Amidohydrolase-related" evidence="3">
    <location>
        <begin position="56"/>
        <end position="422"/>
    </location>
</feature>
<dbReference type="AlphaFoldDB" id="A0AAW4J7M4"/>
<dbReference type="RefSeq" id="WP_208463278.1">
    <property type="nucleotide sequence ID" value="NZ_JAGFOT010000001.1"/>
</dbReference>
<evidence type="ECO:0000313" key="5">
    <source>
        <dbReference type="Proteomes" id="UP000670925"/>
    </source>
</evidence>
<organism evidence="4 5">
    <name type="scientific">Acinetobacter haemolyticus</name>
    <dbReference type="NCBI Taxonomy" id="29430"/>
    <lineage>
        <taxon>Bacteria</taxon>
        <taxon>Pseudomonadati</taxon>
        <taxon>Pseudomonadota</taxon>
        <taxon>Gammaproteobacteria</taxon>
        <taxon>Moraxellales</taxon>
        <taxon>Moraxellaceae</taxon>
        <taxon>Acinetobacter</taxon>
    </lineage>
</organism>
<dbReference type="PANTHER" id="PTHR43794:SF11">
    <property type="entry name" value="AMIDOHYDROLASE-RELATED DOMAIN-CONTAINING PROTEIN"/>
    <property type="match status" value="1"/>
</dbReference>
<protein>
    <submittedName>
        <fullName evidence="4">Amidohydrolase family protein</fullName>
    </submittedName>
</protein>
<dbReference type="Gene3D" id="2.30.40.10">
    <property type="entry name" value="Urease, subunit C, domain 1"/>
    <property type="match status" value="1"/>
</dbReference>
<evidence type="ECO:0000313" key="4">
    <source>
        <dbReference type="EMBL" id="MBO3656697.1"/>
    </source>
</evidence>
<dbReference type="NCBIfam" id="NF006056">
    <property type="entry name" value="PRK08204.1"/>
    <property type="match status" value="1"/>
</dbReference>
<dbReference type="InterPro" id="IPR011059">
    <property type="entry name" value="Metal-dep_hydrolase_composite"/>
</dbReference>
<dbReference type="InterPro" id="IPR050287">
    <property type="entry name" value="MTA/SAH_deaminase"/>
</dbReference>
<evidence type="ECO:0000256" key="2">
    <source>
        <dbReference type="ARBA" id="ARBA00022801"/>
    </source>
</evidence>